<name>A0ABQ8QFI4_9AGAR</name>
<feature type="region of interest" description="Disordered" evidence="1">
    <location>
        <begin position="37"/>
        <end position="60"/>
    </location>
</feature>
<sequence length="434" mass="48893">MIFRILPWSTATSQVLLVYLLTAALLTMSAVGHPAGTISASEPPSPQSATPALEPSTTDSSRTIKLEDTYKLMIGRQWRGKWVKRWERHHPDHIYVFLVGDDAFALEPSAKSTPSTEAVTKLLRIPRSSIGNKKYINTDYITFLNAYAHFYTIGIRDTALHNLKDIRTLKFLYKRTVFRDSFDYVDCALAYIKSYHVSWDRQPILDNTWTAYKANREKDLKVAELQKVQKTGSDTSQAQAASQVQSDKPLVTFARQDSKGKWLSHRFRYRNDDIFVLIIGENDVFAFVPSGASGPVPAGESQSSSSSIMQALTETHPVLPTSSSTFSFELGRARFARGQKAEVFGILRDIRKLQEQVGRTFLSSFDYVDGAMEFLLKGKYVTAYAAWQERWNDIKAKRGREEIGLTEDNAGVKTNKRKGSPDSTPRNAKNLKPN</sequence>
<evidence type="ECO:0000313" key="4">
    <source>
        <dbReference type="Proteomes" id="UP001163828"/>
    </source>
</evidence>
<dbReference type="Proteomes" id="UP001163828">
    <property type="component" value="Unassembled WGS sequence"/>
</dbReference>
<evidence type="ECO:0000256" key="1">
    <source>
        <dbReference type="SAM" id="MobiDB-lite"/>
    </source>
</evidence>
<protein>
    <submittedName>
        <fullName evidence="3">Uncharacterized protein</fullName>
    </submittedName>
</protein>
<feature type="chain" id="PRO_5045831741" evidence="2">
    <location>
        <begin position="33"/>
        <end position="434"/>
    </location>
</feature>
<evidence type="ECO:0000256" key="2">
    <source>
        <dbReference type="SAM" id="SignalP"/>
    </source>
</evidence>
<accession>A0ABQ8QFI4</accession>
<feature type="compositionally biased region" description="Polar residues" evidence="1">
    <location>
        <begin position="421"/>
        <end position="434"/>
    </location>
</feature>
<keyword evidence="4" id="KW-1185">Reference proteome</keyword>
<gene>
    <name evidence="3" type="ORF">F5050DRAFT_1753008</name>
</gene>
<evidence type="ECO:0000313" key="3">
    <source>
        <dbReference type="EMBL" id="KAJ3997280.1"/>
    </source>
</evidence>
<feature type="signal peptide" evidence="2">
    <location>
        <begin position="1"/>
        <end position="32"/>
    </location>
</feature>
<comment type="caution">
    <text evidence="3">The sequence shown here is derived from an EMBL/GenBank/DDBJ whole genome shotgun (WGS) entry which is preliminary data.</text>
</comment>
<organism evidence="3 4">
    <name type="scientific">Lentinula boryana</name>
    <dbReference type="NCBI Taxonomy" id="40481"/>
    <lineage>
        <taxon>Eukaryota</taxon>
        <taxon>Fungi</taxon>
        <taxon>Dikarya</taxon>
        <taxon>Basidiomycota</taxon>
        <taxon>Agaricomycotina</taxon>
        <taxon>Agaricomycetes</taxon>
        <taxon>Agaricomycetidae</taxon>
        <taxon>Agaricales</taxon>
        <taxon>Marasmiineae</taxon>
        <taxon>Omphalotaceae</taxon>
        <taxon>Lentinula</taxon>
    </lineage>
</organism>
<feature type="region of interest" description="Disordered" evidence="1">
    <location>
        <begin position="405"/>
        <end position="434"/>
    </location>
</feature>
<feature type="compositionally biased region" description="Polar residues" evidence="1">
    <location>
        <begin position="38"/>
        <end position="60"/>
    </location>
</feature>
<proteinExistence type="predicted"/>
<dbReference type="EMBL" id="MU790586">
    <property type="protein sequence ID" value="KAJ3997280.1"/>
    <property type="molecule type" value="Genomic_DNA"/>
</dbReference>
<reference evidence="3" key="1">
    <citation type="submission" date="2022-08" db="EMBL/GenBank/DDBJ databases">
        <authorList>
            <consortium name="DOE Joint Genome Institute"/>
            <person name="Min B."/>
            <person name="Riley R."/>
            <person name="Sierra-Patev S."/>
            <person name="Naranjo-Ortiz M."/>
            <person name="Looney B."/>
            <person name="Konkel Z."/>
            <person name="Slot J.C."/>
            <person name="Sakamoto Y."/>
            <person name="Steenwyk J.L."/>
            <person name="Rokas A."/>
            <person name="Carro J."/>
            <person name="Camarero S."/>
            <person name="Ferreira P."/>
            <person name="Molpeceres G."/>
            <person name="Ruiz-Duenas F.J."/>
            <person name="Serrano A."/>
            <person name="Henrissat B."/>
            <person name="Drula E."/>
            <person name="Hughes K.W."/>
            <person name="Mata J.L."/>
            <person name="Ishikawa N.K."/>
            <person name="Vargas-Isla R."/>
            <person name="Ushijima S."/>
            <person name="Smith C.A."/>
            <person name="Ahrendt S."/>
            <person name="Andreopoulos W."/>
            <person name="He G."/>
            <person name="Labutti K."/>
            <person name="Lipzen A."/>
            <person name="Ng V."/>
            <person name="Sandor L."/>
            <person name="Barry K."/>
            <person name="Martinez A.T."/>
            <person name="Xiao Y."/>
            <person name="Gibbons J.G."/>
            <person name="Terashima K."/>
            <person name="Hibbett D.S."/>
            <person name="Grigoriev I.V."/>
        </authorList>
    </citation>
    <scope>NUCLEOTIDE SEQUENCE</scope>
    <source>
        <strain evidence="3">TFB10827</strain>
    </source>
</reference>
<keyword evidence="2" id="KW-0732">Signal</keyword>